<dbReference type="PROSITE" id="PS00211">
    <property type="entry name" value="ABC_TRANSPORTER_1"/>
    <property type="match status" value="1"/>
</dbReference>
<dbReference type="InterPro" id="IPR017871">
    <property type="entry name" value="ABC_transporter-like_CS"/>
</dbReference>
<dbReference type="SUPFAM" id="SSF52540">
    <property type="entry name" value="P-loop containing nucleoside triphosphate hydrolases"/>
    <property type="match status" value="1"/>
</dbReference>
<dbReference type="SMART" id="SM00382">
    <property type="entry name" value="AAA"/>
    <property type="match status" value="1"/>
</dbReference>
<organism evidence="6 7">
    <name type="scientific">Candidatus Roizmanbacteria bacterium CG_4_10_14_0_8_um_filter_39_9</name>
    <dbReference type="NCBI Taxonomy" id="1974829"/>
    <lineage>
        <taxon>Bacteria</taxon>
        <taxon>Candidatus Roizmaniibacteriota</taxon>
    </lineage>
</organism>
<evidence type="ECO:0000256" key="2">
    <source>
        <dbReference type="ARBA" id="ARBA00022448"/>
    </source>
</evidence>
<reference evidence="7" key="1">
    <citation type="submission" date="2017-09" db="EMBL/GenBank/DDBJ databases">
        <title>Depth-based differentiation of microbial function through sediment-hosted aquifers and enrichment of novel symbionts in the deep terrestrial subsurface.</title>
        <authorList>
            <person name="Probst A.J."/>
            <person name="Ladd B."/>
            <person name="Jarett J.K."/>
            <person name="Geller-Mcgrath D.E."/>
            <person name="Sieber C.M.K."/>
            <person name="Emerson J.B."/>
            <person name="Anantharaman K."/>
            <person name="Thomas B.C."/>
            <person name="Malmstrom R."/>
            <person name="Stieglmeier M."/>
            <person name="Klingl A."/>
            <person name="Woyke T."/>
            <person name="Ryan C.M."/>
            <person name="Banfield J.F."/>
        </authorList>
    </citation>
    <scope>NUCLEOTIDE SEQUENCE [LARGE SCALE GENOMIC DNA]</scope>
</reference>
<dbReference type="PANTHER" id="PTHR42734:SF17">
    <property type="entry name" value="METAL TRANSPORT SYSTEM ATP-BINDING PROTEIN TM_0124-RELATED"/>
    <property type="match status" value="1"/>
</dbReference>
<accession>A0A2M7QD67</accession>
<dbReference type="Gene3D" id="3.40.50.300">
    <property type="entry name" value="P-loop containing nucleotide triphosphate hydrolases"/>
    <property type="match status" value="1"/>
</dbReference>
<evidence type="ECO:0000256" key="1">
    <source>
        <dbReference type="ARBA" id="ARBA00005417"/>
    </source>
</evidence>
<dbReference type="Proteomes" id="UP000230108">
    <property type="component" value="Unassembled WGS sequence"/>
</dbReference>
<dbReference type="GO" id="GO:0005524">
    <property type="term" value="F:ATP binding"/>
    <property type="evidence" value="ECO:0007669"/>
    <property type="project" value="UniProtKB-KW"/>
</dbReference>
<proteinExistence type="inferred from homology"/>
<dbReference type="InterPro" id="IPR003439">
    <property type="entry name" value="ABC_transporter-like_ATP-bd"/>
</dbReference>
<dbReference type="GO" id="GO:0016887">
    <property type="term" value="F:ATP hydrolysis activity"/>
    <property type="evidence" value="ECO:0007669"/>
    <property type="project" value="InterPro"/>
</dbReference>
<keyword evidence="2" id="KW-0813">Transport</keyword>
<name>A0A2M7QD67_9BACT</name>
<keyword evidence="4" id="KW-0067">ATP-binding</keyword>
<evidence type="ECO:0000256" key="4">
    <source>
        <dbReference type="ARBA" id="ARBA00022840"/>
    </source>
</evidence>
<keyword evidence="3" id="KW-0547">Nucleotide-binding</keyword>
<evidence type="ECO:0000259" key="5">
    <source>
        <dbReference type="PROSITE" id="PS50893"/>
    </source>
</evidence>
<comment type="similarity">
    <text evidence="1">Belongs to the ABC transporter superfamily.</text>
</comment>
<dbReference type="InterPro" id="IPR003593">
    <property type="entry name" value="AAA+_ATPase"/>
</dbReference>
<feature type="domain" description="ABC transporter" evidence="5">
    <location>
        <begin position="9"/>
        <end position="231"/>
    </location>
</feature>
<protein>
    <recommendedName>
        <fullName evidence="5">ABC transporter domain-containing protein</fullName>
    </recommendedName>
</protein>
<dbReference type="PROSITE" id="PS50893">
    <property type="entry name" value="ABC_TRANSPORTER_2"/>
    <property type="match status" value="1"/>
</dbReference>
<dbReference type="EMBL" id="PFLF01000086">
    <property type="protein sequence ID" value="PIY68803.1"/>
    <property type="molecule type" value="Genomic_DNA"/>
</dbReference>
<comment type="caution">
    <text evidence="6">The sequence shown here is derived from an EMBL/GenBank/DDBJ whole genome shotgun (WGS) entry which is preliminary data.</text>
</comment>
<dbReference type="Pfam" id="PF00005">
    <property type="entry name" value="ABC_tran"/>
    <property type="match status" value="1"/>
</dbReference>
<gene>
    <name evidence="6" type="ORF">COY90_04020</name>
</gene>
<dbReference type="InterPro" id="IPR050153">
    <property type="entry name" value="Metal_Ion_Import_ABC"/>
</dbReference>
<dbReference type="AlphaFoldDB" id="A0A2M7QD67"/>
<evidence type="ECO:0000313" key="7">
    <source>
        <dbReference type="Proteomes" id="UP000230108"/>
    </source>
</evidence>
<dbReference type="InterPro" id="IPR027417">
    <property type="entry name" value="P-loop_NTPase"/>
</dbReference>
<sequence length="231" mass="25622">MGTIVPPVIEIKNLSFSYGAEQILTNVNCKIDVGGYVGIVGHNGSGKSTLLKLILGILKPNKGKVYLFGKDNSHSIEWSKIGYVSQKAGISISHVPITVEEVVKMEKVSDQAVDETLASVDMVKFKHKLLRELSGGQQQRIFIARALVKKPQLLILDEPTVGVDVKTQETFYELLSRLNIEQNITLLLVSHDLHTISHKVKTVIQLDRKTYPYNLTSCSVNHIHEPYAAAH</sequence>
<dbReference type="PANTHER" id="PTHR42734">
    <property type="entry name" value="METAL TRANSPORT SYSTEM ATP-BINDING PROTEIN TM_0124-RELATED"/>
    <property type="match status" value="1"/>
</dbReference>
<evidence type="ECO:0000313" key="6">
    <source>
        <dbReference type="EMBL" id="PIY68803.1"/>
    </source>
</evidence>
<evidence type="ECO:0000256" key="3">
    <source>
        <dbReference type="ARBA" id="ARBA00022741"/>
    </source>
</evidence>